<dbReference type="Gene3D" id="1.20.1250.20">
    <property type="entry name" value="MFS general substrate transporter like domains"/>
    <property type="match status" value="1"/>
</dbReference>
<comment type="similarity">
    <text evidence="2">Belongs to the major facilitator superfamily. Sugar transporter (TC 2.A.1.1) family.</text>
</comment>
<keyword evidence="10" id="KW-1185">Reference proteome</keyword>
<proteinExistence type="inferred from homology"/>
<feature type="region of interest" description="Disordered" evidence="6">
    <location>
        <begin position="439"/>
        <end position="460"/>
    </location>
</feature>
<feature type="transmembrane region" description="Helical" evidence="7">
    <location>
        <begin position="87"/>
        <end position="105"/>
    </location>
</feature>
<organism evidence="9 10">
    <name type="scientific">Arthrobacter terricola</name>
    <dbReference type="NCBI Taxonomy" id="2547396"/>
    <lineage>
        <taxon>Bacteria</taxon>
        <taxon>Bacillati</taxon>
        <taxon>Actinomycetota</taxon>
        <taxon>Actinomycetes</taxon>
        <taxon>Micrococcales</taxon>
        <taxon>Micrococcaceae</taxon>
        <taxon>Arthrobacter</taxon>
    </lineage>
</organism>
<dbReference type="GO" id="GO:0005351">
    <property type="term" value="F:carbohydrate:proton symporter activity"/>
    <property type="evidence" value="ECO:0007669"/>
    <property type="project" value="TreeGrafter"/>
</dbReference>
<dbReference type="GO" id="GO:0005886">
    <property type="term" value="C:plasma membrane"/>
    <property type="evidence" value="ECO:0007669"/>
    <property type="project" value="UniProtKB-SubCell"/>
</dbReference>
<feature type="transmembrane region" description="Helical" evidence="7">
    <location>
        <begin position="111"/>
        <end position="133"/>
    </location>
</feature>
<evidence type="ECO:0000256" key="5">
    <source>
        <dbReference type="ARBA" id="ARBA00023136"/>
    </source>
</evidence>
<evidence type="ECO:0000256" key="7">
    <source>
        <dbReference type="SAM" id="Phobius"/>
    </source>
</evidence>
<feature type="transmembrane region" description="Helical" evidence="7">
    <location>
        <begin position="323"/>
        <end position="342"/>
    </location>
</feature>
<dbReference type="InterPro" id="IPR005828">
    <property type="entry name" value="MFS_sugar_transport-like"/>
</dbReference>
<accession>A0A4R5K585</accession>
<dbReference type="InterPro" id="IPR020846">
    <property type="entry name" value="MFS_dom"/>
</dbReference>
<comment type="caution">
    <text evidence="9">The sequence shown here is derived from an EMBL/GenBank/DDBJ whole genome shotgun (WGS) entry which is preliminary data.</text>
</comment>
<dbReference type="Proteomes" id="UP000295511">
    <property type="component" value="Unassembled WGS sequence"/>
</dbReference>
<feature type="transmembrane region" description="Helical" evidence="7">
    <location>
        <begin position="262"/>
        <end position="287"/>
    </location>
</feature>
<keyword evidence="4 7" id="KW-1133">Transmembrane helix</keyword>
<feature type="transmembrane region" description="Helical" evidence="7">
    <location>
        <begin position="56"/>
        <end position="75"/>
    </location>
</feature>
<evidence type="ECO:0000256" key="6">
    <source>
        <dbReference type="SAM" id="MobiDB-lite"/>
    </source>
</evidence>
<sequence length="460" mass="48900">MATKPQFTIDNSPAVAFHYRLAIFTSGGKFVDGYTLGVLSIALAVLPASFGMTPLLAGLVGSAALVGLFLGSICFGQVADRIGRRKLYQIDLAVFLIASIVQFFVQDAVQLFIVRLILGIAIGIDYAVGPTYLSEMLPQKLRGPLLGSLAAVWRFGFLASIGVGVLLNGLHLGTGAWKWILVSSAVPSAIVMILRLGSPESPRWLVAQGRAAEAEAIVKKHINPNAGVDDLVESLRNSDKDRRSGMETLKLLYSRKWRSRTLFAGFFWIAQATPQTAIFTFLPSLFVALGLQNGLTPTLIQNAFFALGGVVGMIVVNRFTRRGLLISTFWLMAVSVLALAVLPHPAAAVVIACLCVYAFIEAIAGNLQFVYPAELFPTSMRAAGVGMAAALSRIGAAIGTFLLPVVLAAFGVQVIMIATVALLALGAIVSSKVAPETARHGLEEESPTSNGQTQRKTTTV</sequence>
<dbReference type="InterPro" id="IPR050360">
    <property type="entry name" value="MFS_Sugar_Transporters"/>
</dbReference>
<dbReference type="InterPro" id="IPR036259">
    <property type="entry name" value="MFS_trans_sf"/>
</dbReference>
<comment type="subcellular location">
    <subcellularLocation>
        <location evidence="1">Cell membrane</location>
        <topology evidence="1">Multi-pass membrane protein</topology>
    </subcellularLocation>
</comment>
<evidence type="ECO:0000256" key="4">
    <source>
        <dbReference type="ARBA" id="ARBA00022989"/>
    </source>
</evidence>
<gene>
    <name evidence="9" type="ORF">E1809_24515</name>
</gene>
<evidence type="ECO:0000256" key="3">
    <source>
        <dbReference type="ARBA" id="ARBA00022692"/>
    </source>
</evidence>
<evidence type="ECO:0000256" key="2">
    <source>
        <dbReference type="ARBA" id="ARBA00010992"/>
    </source>
</evidence>
<feature type="transmembrane region" description="Helical" evidence="7">
    <location>
        <begin position="176"/>
        <end position="194"/>
    </location>
</feature>
<dbReference type="InterPro" id="IPR005829">
    <property type="entry name" value="Sugar_transporter_CS"/>
</dbReference>
<feature type="transmembrane region" description="Helical" evidence="7">
    <location>
        <begin position="348"/>
        <end position="371"/>
    </location>
</feature>
<protein>
    <submittedName>
        <fullName evidence="9">MFS transporter</fullName>
    </submittedName>
</protein>
<dbReference type="InterPro" id="IPR003663">
    <property type="entry name" value="Sugar/inositol_transpt"/>
</dbReference>
<dbReference type="EMBL" id="SMRU01000049">
    <property type="protein sequence ID" value="TDF87883.1"/>
    <property type="molecule type" value="Genomic_DNA"/>
</dbReference>
<feature type="transmembrane region" description="Helical" evidence="7">
    <location>
        <begin position="409"/>
        <end position="429"/>
    </location>
</feature>
<dbReference type="PRINTS" id="PR00171">
    <property type="entry name" value="SUGRTRNSPORT"/>
</dbReference>
<feature type="transmembrane region" description="Helical" evidence="7">
    <location>
        <begin position="299"/>
        <end position="316"/>
    </location>
</feature>
<feature type="transmembrane region" description="Helical" evidence="7">
    <location>
        <begin position="30"/>
        <end position="50"/>
    </location>
</feature>
<feature type="transmembrane region" description="Helical" evidence="7">
    <location>
        <begin position="145"/>
        <end position="170"/>
    </location>
</feature>
<evidence type="ECO:0000313" key="9">
    <source>
        <dbReference type="EMBL" id="TDF87883.1"/>
    </source>
</evidence>
<dbReference type="PROSITE" id="PS50850">
    <property type="entry name" value="MFS"/>
    <property type="match status" value="1"/>
</dbReference>
<dbReference type="OrthoDB" id="9787026at2"/>
<dbReference type="CDD" id="cd17316">
    <property type="entry name" value="MFS_SV2_like"/>
    <property type="match status" value="1"/>
</dbReference>
<keyword evidence="5 7" id="KW-0472">Membrane</keyword>
<reference evidence="9 10" key="1">
    <citation type="submission" date="2019-03" db="EMBL/GenBank/DDBJ databases">
        <title>Whole genome sequence of Arthrobacter sp JH1-1.</title>
        <authorList>
            <person name="Trinh H.N."/>
        </authorList>
    </citation>
    <scope>NUCLEOTIDE SEQUENCE [LARGE SCALE GENOMIC DNA]</scope>
    <source>
        <strain evidence="9 10">JH1-1</strain>
    </source>
</reference>
<keyword evidence="3 7" id="KW-0812">Transmembrane</keyword>
<dbReference type="PANTHER" id="PTHR48022">
    <property type="entry name" value="PLASTIDIC GLUCOSE TRANSPORTER 4"/>
    <property type="match status" value="1"/>
</dbReference>
<evidence type="ECO:0000313" key="10">
    <source>
        <dbReference type="Proteomes" id="UP000295511"/>
    </source>
</evidence>
<feature type="compositionally biased region" description="Polar residues" evidence="6">
    <location>
        <begin position="447"/>
        <end position="460"/>
    </location>
</feature>
<feature type="domain" description="Major facilitator superfamily (MFS) profile" evidence="8">
    <location>
        <begin position="21"/>
        <end position="438"/>
    </location>
</feature>
<evidence type="ECO:0000259" key="8">
    <source>
        <dbReference type="PROSITE" id="PS50850"/>
    </source>
</evidence>
<dbReference type="AlphaFoldDB" id="A0A4R5K585"/>
<dbReference type="RefSeq" id="WP_133206859.1">
    <property type="nucleotide sequence ID" value="NZ_SMRU01000049.1"/>
</dbReference>
<dbReference type="PANTHER" id="PTHR48022:SF2">
    <property type="entry name" value="PLASTIDIC GLUCOSE TRANSPORTER 4"/>
    <property type="match status" value="1"/>
</dbReference>
<dbReference type="Pfam" id="PF00083">
    <property type="entry name" value="Sugar_tr"/>
    <property type="match status" value="1"/>
</dbReference>
<dbReference type="SUPFAM" id="SSF103473">
    <property type="entry name" value="MFS general substrate transporter"/>
    <property type="match status" value="1"/>
</dbReference>
<feature type="transmembrane region" description="Helical" evidence="7">
    <location>
        <begin position="383"/>
        <end position="403"/>
    </location>
</feature>
<dbReference type="PROSITE" id="PS00217">
    <property type="entry name" value="SUGAR_TRANSPORT_2"/>
    <property type="match status" value="1"/>
</dbReference>
<evidence type="ECO:0000256" key="1">
    <source>
        <dbReference type="ARBA" id="ARBA00004651"/>
    </source>
</evidence>
<name>A0A4R5K585_9MICC</name>